<sequence>MHPTPTLSLRQVISVIWFPFFLATAMSLLFVATLANPAPQGMAIRIEGDLLAAERLQSQLDEAQAGGFEVQPLAAGSSREAVIANEIAAAVPAGENPETFVASAANTMRANYLSQFLPETLNLPVRDILVHAPGDAMGTGVFFYALPIAITGMVSAIILLQLGAWSFRRKQAAIALIGAFTAVITYLIAVWQQVIPASGKSALLLFGTFALVTGIGWTLTGLSKFVKHYFVPIALTWILILGIPTAGVPSSVDALKPA</sequence>
<organism evidence="2 3">
    <name type="scientific">Corynebacterium occultum</name>
    <dbReference type="NCBI Taxonomy" id="2675219"/>
    <lineage>
        <taxon>Bacteria</taxon>
        <taxon>Bacillati</taxon>
        <taxon>Actinomycetota</taxon>
        <taxon>Actinomycetes</taxon>
        <taxon>Mycobacteriales</taxon>
        <taxon>Corynebacteriaceae</taxon>
        <taxon>Corynebacterium</taxon>
    </lineage>
</organism>
<feature type="transmembrane region" description="Helical" evidence="1">
    <location>
        <begin position="12"/>
        <end position="35"/>
    </location>
</feature>
<feature type="transmembrane region" description="Helical" evidence="1">
    <location>
        <begin position="141"/>
        <end position="160"/>
    </location>
</feature>
<feature type="transmembrane region" description="Helical" evidence="1">
    <location>
        <begin position="203"/>
        <end position="222"/>
    </location>
</feature>
<evidence type="ECO:0000313" key="3">
    <source>
        <dbReference type="Proteomes" id="UP000424462"/>
    </source>
</evidence>
<reference evidence="2 3" key="1">
    <citation type="submission" date="2019-11" db="EMBL/GenBank/DDBJ databases">
        <title>Complete genome sequence of Corynebacterium kalinowskii 1959, a novel Corynebacterium species isolated from soil of a small paddock in Vilsendorf, Germany.</title>
        <authorList>
            <person name="Schaffert L."/>
            <person name="Ruwe M."/>
            <person name="Milse J."/>
            <person name="Hanuschka K."/>
            <person name="Ortseifen V."/>
            <person name="Droste J."/>
            <person name="Brandt D."/>
            <person name="Schlueter L."/>
            <person name="Kutter Y."/>
            <person name="Vinke S."/>
            <person name="Viehoefer P."/>
            <person name="Jacob L."/>
            <person name="Luebke N.-C."/>
            <person name="Schulte-Berndt E."/>
            <person name="Hain C."/>
            <person name="Linder M."/>
            <person name="Schmidt P."/>
            <person name="Wollenschlaeger L."/>
            <person name="Luttermann T."/>
            <person name="Thieme E."/>
            <person name="Hassa J."/>
            <person name="Haak M."/>
            <person name="Wittchen M."/>
            <person name="Mentz A."/>
            <person name="Persicke M."/>
            <person name="Busche T."/>
            <person name="Ruckert C."/>
        </authorList>
    </citation>
    <scope>NUCLEOTIDE SEQUENCE [LARGE SCALE GENOMIC DNA]</scope>
    <source>
        <strain evidence="2 3">2039</strain>
    </source>
</reference>
<dbReference type="RefSeq" id="WP_156230857.1">
    <property type="nucleotide sequence ID" value="NZ_CP046455.1"/>
</dbReference>
<keyword evidence="1" id="KW-0472">Membrane</keyword>
<feature type="transmembrane region" description="Helical" evidence="1">
    <location>
        <begin position="172"/>
        <end position="191"/>
    </location>
</feature>
<proteinExistence type="predicted"/>
<dbReference type="Proteomes" id="UP000424462">
    <property type="component" value="Chromosome"/>
</dbReference>
<dbReference type="KEGG" id="cok:COCCU_07100"/>
<evidence type="ECO:0000256" key="1">
    <source>
        <dbReference type="SAM" id="Phobius"/>
    </source>
</evidence>
<evidence type="ECO:0008006" key="4">
    <source>
        <dbReference type="Google" id="ProtNLM"/>
    </source>
</evidence>
<protein>
    <recommendedName>
        <fullName evidence="4">ABC-2 family transporter protein</fullName>
    </recommendedName>
</protein>
<evidence type="ECO:0000313" key="2">
    <source>
        <dbReference type="EMBL" id="QGU07354.1"/>
    </source>
</evidence>
<feature type="transmembrane region" description="Helical" evidence="1">
    <location>
        <begin position="229"/>
        <end position="248"/>
    </location>
</feature>
<gene>
    <name evidence="2" type="ORF">COCCU_07100</name>
</gene>
<dbReference type="EMBL" id="CP046455">
    <property type="protein sequence ID" value="QGU07354.1"/>
    <property type="molecule type" value="Genomic_DNA"/>
</dbReference>
<keyword evidence="1" id="KW-0812">Transmembrane</keyword>
<name>A0A6B8W1F2_9CORY</name>
<dbReference type="AlphaFoldDB" id="A0A6B8W1F2"/>
<keyword evidence="1" id="KW-1133">Transmembrane helix</keyword>
<accession>A0A6B8W1F2</accession>
<keyword evidence="3" id="KW-1185">Reference proteome</keyword>